<evidence type="ECO:0000313" key="3">
    <source>
        <dbReference type="Proteomes" id="UP000033580"/>
    </source>
</evidence>
<reference evidence="2 3" key="1">
    <citation type="submission" date="2015-01" db="EMBL/GenBank/DDBJ databases">
        <title>Genome Sequencing of Rickettsiales.</title>
        <authorList>
            <person name="Daugherty S.C."/>
            <person name="Su Q."/>
            <person name="Abolude K."/>
            <person name="Beier-Sexton M."/>
            <person name="Carlyon J.A."/>
            <person name="Carter R."/>
            <person name="Day N.P."/>
            <person name="Dumler S.J."/>
            <person name="Dyachenko V."/>
            <person name="Godinez A."/>
            <person name="Kurtti T.J."/>
            <person name="Lichay M."/>
            <person name="Mullins K.E."/>
            <person name="Ott S."/>
            <person name="Pappas-Brown V."/>
            <person name="Paris D.H."/>
            <person name="Patel P."/>
            <person name="Richards A.L."/>
            <person name="Sadzewicz L."/>
            <person name="Sears K."/>
            <person name="Seidman D."/>
            <person name="Sengamalay N."/>
            <person name="Stenos J."/>
            <person name="Tallon L.J."/>
            <person name="Vincent G."/>
            <person name="Fraser C.M."/>
            <person name="Munderloh U."/>
            <person name="Dunning-Hotopp J.C."/>
        </authorList>
    </citation>
    <scope>NUCLEOTIDE SEQUENCE [LARGE SCALE GENOMIC DNA]</scope>
    <source>
        <strain evidence="2 3">UT144</strain>
    </source>
</reference>
<accession>A0A0F3RMM7</accession>
<gene>
    <name evidence="2" type="ORF">OTUT144_0694</name>
</gene>
<keyword evidence="1" id="KW-0472">Membrane</keyword>
<keyword evidence="1" id="KW-0812">Transmembrane</keyword>
<organism evidence="2 3">
    <name type="scientific">Orientia tsutsugamushi str. UT144</name>
    <dbReference type="NCBI Taxonomy" id="1441384"/>
    <lineage>
        <taxon>Bacteria</taxon>
        <taxon>Pseudomonadati</taxon>
        <taxon>Pseudomonadota</taxon>
        <taxon>Alphaproteobacteria</taxon>
        <taxon>Rickettsiales</taxon>
        <taxon>Rickettsiaceae</taxon>
        <taxon>Rickettsieae</taxon>
        <taxon>Orientia</taxon>
    </lineage>
</organism>
<comment type="caution">
    <text evidence="2">The sequence shown here is derived from an EMBL/GenBank/DDBJ whole genome shotgun (WGS) entry which is preliminary data.</text>
</comment>
<evidence type="ECO:0000313" key="2">
    <source>
        <dbReference type="EMBL" id="KJW07261.1"/>
    </source>
</evidence>
<evidence type="ECO:0000256" key="1">
    <source>
        <dbReference type="SAM" id="Phobius"/>
    </source>
</evidence>
<keyword evidence="1" id="KW-1133">Transmembrane helix</keyword>
<sequence length="39" mass="4431">MEIVSNNLLVSVILFLIHFFILAQNFSIGFKSGEYIGKK</sequence>
<name>A0A0F3RMM7_ORITS</name>
<protein>
    <submittedName>
        <fullName evidence="2">Putative membrane protein</fullName>
    </submittedName>
</protein>
<dbReference type="Proteomes" id="UP000033580">
    <property type="component" value="Unassembled WGS sequence"/>
</dbReference>
<dbReference type="EMBL" id="LAOR01000038">
    <property type="protein sequence ID" value="KJW07261.1"/>
    <property type="molecule type" value="Genomic_DNA"/>
</dbReference>
<dbReference type="AlphaFoldDB" id="A0A0F3RMM7"/>
<proteinExistence type="predicted"/>
<feature type="transmembrane region" description="Helical" evidence="1">
    <location>
        <begin position="12"/>
        <end position="30"/>
    </location>
</feature>